<dbReference type="AlphaFoldDB" id="A0A7M5V7C2"/>
<proteinExistence type="predicted"/>
<keyword evidence="2" id="KW-1185">Reference proteome</keyword>
<dbReference type="EnsemblMetazoa" id="CLYHEMT004684.1">
    <property type="protein sequence ID" value="CLYHEMP004684.1"/>
    <property type="gene ID" value="CLYHEMG004684"/>
</dbReference>
<evidence type="ECO:0000313" key="1">
    <source>
        <dbReference type="EnsemblMetazoa" id="CLYHEMP004684.1"/>
    </source>
</evidence>
<reference evidence="1" key="1">
    <citation type="submission" date="2021-01" db="UniProtKB">
        <authorList>
            <consortium name="EnsemblMetazoa"/>
        </authorList>
    </citation>
    <scope>IDENTIFICATION</scope>
</reference>
<protein>
    <submittedName>
        <fullName evidence="1">Uncharacterized protein</fullName>
    </submittedName>
</protein>
<name>A0A7M5V7C2_9CNID</name>
<dbReference type="Proteomes" id="UP000594262">
    <property type="component" value="Unplaced"/>
</dbReference>
<evidence type="ECO:0000313" key="2">
    <source>
        <dbReference type="Proteomes" id="UP000594262"/>
    </source>
</evidence>
<organism evidence="1 2">
    <name type="scientific">Clytia hemisphaerica</name>
    <dbReference type="NCBI Taxonomy" id="252671"/>
    <lineage>
        <taxon>Eukaryota</taxon>
        <taxon>Metazoa</taxon>
        <taxon>Cnidaria</taxon>
        <taxon>Hydrozoa</taxon>
        <taxon>Hydroidolina</taxon>
        <taxon>Leptothecata</taxon>
        <taxon>Obeliida</taxon>
        <taxon>Clytiidae</taxon>
        <taxon>Clytia</taxon>
    </lineage>
</organism>
<sequence length="133" mass="14940">FDATKSVIKLEKAFLNGTDIVNVMFLSKAQQNVFIFTGVCQVTITKFQMVRSTADGNIFLVDNSVLTLEDTQLENNSYATGFKVLYSKINLSGFQSVGNRVFGQIKFINAKATSILHLKNISVKLYELLEFER</sequence>
<accession>A0A7M5V7C2</accession>